<evidence type="ECO:0000256" key="4">
    <source>
        <dbReference type="ARBA" id="ARBA00012601"/>
    </source>
</evidence>
<dbReference type="InterPro" id="IPR058659">
    <property type="entry name" value="Mok11-13/Ags1-like_CBM"/>
</dbReference>
<evidence type="ECO:0000256" key="5">
    <source>
        <dbReference type="ARBA" id="ARBA00012688"/>
    </source>
</evidence>
<dbReference type="Proteomes" id="UP001056012">
    <property type="component" value="Chromosome 2"/>
</dbReference>
<evidence type="ECO:0000256" key="10">
    <source>
        <dbReference type="ARBA" id="ARBA00023001"/>
    </source>
</evidence>
<evidence type="ECO:0000256" key="15">
    <source>
        <dbReference type="ARBA" id="ARBA00023326"/>
    </source>
</evidence>
<dbReference type="SUPFAM" id="SSF53756">
    <property type="entry name" value="UDP-Glycosyltransferase/glycogen phosphorylase"/>
    <property type="match status" value="1"/>
</dbReference>
<feature type="transmembrane region" description="Helical" evidence="21">
    <location>
        <begin position="2493"/>
        <end position="2513"/>
    </location>
</feature>
<dbReference type="GO" id="GO:0090599">
    <property type="term" value="F:alpha-glucosidase activity"/>
    <property type="evidence" value="ECO:0007669"/>
    <property type="project" value="UniProtKB-ARBA"/>
</dbReference>
<dbReference type="CDD" id="cd11323">
    <property type="entry name" value="AmyAc_AGS"/>
    <property type="match status" value="1"/>
</dbReference>
<keyword evidence="8" id="KW-0732">Signal</keyword>
<evidence type="ECO:0000256" key="16">
    <source>
        <dbReference type="ARBA" id="ARBA00026248"/>
    </source>
</evidence>
<feature type="compositionally biased region" description="Basic and acidic residues" evidence="20">
    <location>
        <begin position="2376"/>
        <end position="2387"/>
    </location>
</feature>
<dbReference type="EMBL" id="CP089275">
    <property type="protein sequence ID" value="USP74863.1"/>
    <property type="molecule type" value="Genomic_DNA"/>
</dbReference>
<dbReference type="OrthoDB" id="512920at2759"/>
<dbReference type="Pfam" id="PF26108">
    <property type="entry name" value="GH_Mok13"/>
    <property type="match status" value="1"/>
</dbReference>
<dbReference type="GO" id="GO:0008810">
    <property type="term" value="F:cellulase activity"/>
    <property type="evidence" value="ECO:0007669"/>
    <property type="project" value="UniProtKB-EC"/>
</dbReference>
<dbReference type="Pfam" id="PF26122">
    <property type="entry name" value="CBM_Mok13"/>
    <property type="match status" value="1"/>
</dbReference>
<comment type="catalytic activity">
    <reaction evidence="1">
        <text>Endohydrolysis of (1-&gt;4)-beta-D-glucosidic linkages in cellulose, lichenin and cereal beta-D-glucans.</text>
        <dbReference type="EC" id="3.2.1.4"/>
    </reaction>
</comment>
<evidence type="ECO:0000256" key="12">
    <source>
        <dbReference type="ARBA" id="ARBA00023283"/>
    </source>
</evidence>
<sequence>MKYPFVVGSKTRPELPTAQRSMTTALSSKPGGDSIDMIDANRSISVLLFVVDLRPGILAKRQTLALGRTANAWKTADYEAIEFANNVNSCIIFGGYAHDKVGVQYNQYSVQLNTPTMFFMTRIHQATQPFHFFPTSQVTHTRPKILSREIMKTTLITALAGSTLVVAAPTNVSPRASKVKYAGVNMAGFDFGCTTDGSCALTGTNKPYNFISGGTGIGQMNHFVKDDTLNAFRLPVGWQFLLNNQLGGKLDSNNAAQYDSLVQGCLNSGAQLCILDIHNYARWNGQIVGQGGPADAQLADVWKQLAQKYGSHSQIAFGVMNEPHDIPDINRWATTVQTVVTAIRNAGAQNNLILLPGQGYTSAETFVSSGSAAALNNVKNPNGSKDNLIMDVHKYLDSDNSGTHTECVKNNIDNAFQPLATWLRQNGRKAFVSETGGGNTASCQQYLCQELQFLNSNSDVYLGYTTWSAGGFDATYELTETPTQSGAENPVDYSGEWKDHEFHPSPKNWRFPFYTLFLDRFVNGDPTNDDINGTVYEKDPQSNQLRHGGDLVGLVDSLDYIQGLGVKGIYIAGSPFINSPWKADSYSPLDLTLLDKHFGDIAAWRAAVHAIHERGMYVILDHTMSTMGDLIGFEGFLNKTAPFEPKEHKVQWKSSRRYQDFSFSNDYKDKCEYPKFWNESGLPVLRGSSAKFDALVGCYNSEFDQYGDTEAFGVFPDWQRQLSKFASVQDRLREWVPSVREKIQHFSCITISMLDIDGFRFDKATQITVEAQAEFGNYVRQCARKYGKDNFFMPGEITGGNSFASIYLGRGRQPDQVPENITKAVTLTNNSDDKYFLRPNGKQALDGAAFHYSVYRSLTRFLGLDGNLAAGYDVPVNFVDAWNTILTTNDLINAESGEFDPRHMYGVTNQDVFRWPAIKQGTSRMLLGLFVTTIHMPGIPKLLWGEEQAFYVLDSTASNYIFGRQPISSALGWQNHGCYRIGSSQYRDMPIEAGLEGCHDDAVSQDHRDPSHPVHNIIKNMYHRRTQYPVLNDGYFLQSLSNQTRLVQLPGSNETKSEFGMWSVMRDQYPGVQNMTEGTSPSQIWLVYSNEDHDIKYKFDCESKDKAIVSPFDAGTTVKNLFAPYDEIQLENSSTGLGIHGSTEFNGCIDEIDMKAFDFRAYVPKTSWLEPIPVITKFLPGHDAQIESKKTPQEHDSLDVEFQFSEAMDCDSMIGNIVVTSDTENDFTAAVDENSIDCADISPGDSLLIGGAVSKWSWKATLKDLSHGIHTITIKNATTKDKERFTNANDRFMIRIGAKNNPMVFPRLANYTTGILKQDSKGLHLTHVAPGANKWRYSTNWASTWSEWQDYKGGSSDLPKQPWSGTKRQQWKGEHVIIQYWNRMTGSSDHVQHVDANYAGQPRRFPHLFAHGPYNQYGFDAGIKNAFDLNKDRKWKLHIMTEWPSVTQVNVWGMNPDGKADAGFVFGDVDNDGVMDRLPPDSLAKNVLNMSTLPPRPYLAYRIEIDDTTLGYKFVYTGNRFIQLILFALLWCLPVATAVISISIYKGAFYGVKFNQIGVSKQSLAFFSFLAFWRRDHKFERIESDEHIDKKRLTQRFGLTRLRDPSPLVTVTASVDNNGGSKKRPMILIATMEYDIEDWAIKIKIGGLGVMAQLMGKNLPHQDLIWVVPCVGGVDYPVDTPAEPMTVTILDTEYEIQVQYHKLNNITYVLLDAPIFRQQTKSEPYPPRMDDLDSAVYYSAWNACIAQTMERFPIDLYHINDYHGAAAPLYLLSKGKTVPCALSLHNAEFQGLWPMRTPKERDEVCRVYDLEPSIVEKYVQFGEVFNLLHAGASYLRIHQRGFGAVGVSNKYGKRSYARYPIFWGLKEIGRLPNPDPSDTAPLEPQKENEEITVDAAYEASRGDLRVQAQKWAGLEEDPKAELFVFVGRWSNQKGIDLIADVFPAVLEKHANVQLIAIGPVIDLYGKFAALKLGKMMEKYPKRVFSKPEFTALPPFIFTGAEFALIPSRDEPFGLVAVEFGRKGALGVGARVGGLGQMPGWWFTVESTTTKHMLHQFKSAIEKALNSKTEERAIMRARSAKQRFPVAKWVEDLNTLQQTAIRIHNEKKVPSSKNVFRPRSRVDSSHKSLQLPDESFFRPHSRAVSMDRLSAFEERSDGDNMPVQETEEPQTTLQRGLSLGVRSGPGHKTRMNPAGEPLIQVREHCSPSRTPDIHEYDPEGAITSCQVSSHNQEVLISREHAEADYRESERRLAMAALEGNPAGASERSSPPLDNPSQSHRGRDLLDPDNLPMRVKSSHHRRSRSSVLDLSTIKNSSTTDFSLQKVDPTFEDKTGMYYAKFEMMLNDLDGKTSEDDLCVEQFLVDSEREWFKRMRAEKLGRGDRSRSQDNRMGVSPGPEWHRNSLHSNHSRSSSISAYRSGQEDDSDETSPRPSSEMDEFLLGANYQRPSLLKRWLQTRIDDWPIYSILLALGQIMAANSYQITLLTGPQGQSPAKLYIVGAIFIVMSSVWWVMFRTLPSKFVLSAPFAVYGGAFLFVGIAPFVKFGAARNCVQDIATGLYVAASASGSIFFALNFGDEGGAPIKSWIFRACMIQGTQQLYITALFYWGSTLANSDANNVLTSSPKATMITLPISAFLVAIGALLVTSLPSYYHQSPGKIPSFYKTLLRRKLVGWFFVMVVLQNYFLSTPYGRSWAYLWSSHTAPQWAIGLLVLAFFVVMWAAFLFAFAKLSSSHSWFLPIFAIGLGAPRWAQMLWGVSGIGNWIPWMPGGPVSGALAGRSLWLWLGLLDSLQGVGFGMMLLQTLTRIHIAVSLMLAQILGTIVTMLAKATSPDANGPGDVFPDFSAGVVQGLSKPWFWIGLAAQLIIPLGFFKFFRKEQLSKP</sequence>
<evidence type="ECO:0000256" key="18">
    <source>
        <dbReference type="ARBA" id="ARBA00059691"/>
    </source>
</evidence>
<comment type="similarity">
    <text evidence="2">Belongs to the glycosyl hydrolase 5 (cellulase A) family.</text>
</comment>
<dbReference type="InterPro" id="IPR018087">
    <property type="entry name" value="Glyco_hydro_5_CS"/>
</dbReference>
<dbReference type="Pfam" id="PF08323">
    <property type="entry name" value="Glyco_transf_5"/>
    <property type="match status" value="1"/>
</dbReference>
<evidence type="ECO:0000256" key="9">
    <source>
        <dbReference type="ARBA" id="ARBA00022801"/>
    </source>
</evidence>
<feature type="transmembrane region" description="Helical" evidence="21">
    <location>
        <begin position="2520"/>
        <end position="2542"/>
    </location>
</feature>
<keyword evidence="21" id="KW-1133">Transmembrane helix</keyword>
<evidence type="ECO:0000256" key="2">
    <source>
        <dbReference type="ARBA" id="ARBA00005641"/>
    </source>
</evidence>
<keyword evidence="11" id="KW-0119">Carbohydrate metabolism</keyword>
<evidence type="ECO:0000256" key="11">
    <source>
        <dbReference type="ARBA" id="ARBA00023277"/>
    </source>
</evidence>
<dbReference type="InterPro" id="IPR017853">
    <property type="entry name" value="GH"/>
</dbReference>
<feature type="transmembrane region" description="Helical" evidence="21">
    <location>
        <begin position="2554"/>
        <end position="2574"/>
    </location>
</feature>
<keyword evidence="6" id="KW-0328">Glycosyltransferase</keyword>
<keyword evidence="21" id="KW-0472">Membrane</keyword>
<dbReference type="VEuPathDB" id="FungiDB:yc1106_02137"/>
<feature type="transmembrane region" description="Helical" evidence="21">
    <location>
        <begin position="2807"/>
        <end position="2826"/>
    </location>
</feature>
<feature type="compositionally biased region" description="Low complexity" evidence="20">
    <location>
        <begin position="2403"/>
        <end position="2418"/>
    </location>
</feature>
<evidence type="ECO:0000256" key="1">
    <source>
        <dbReference type="ARBA" id="ARBA00000966"/>
    </source>
</evidence>
<dbReference type="GO" id="GO:0070600">
    <property type="term" value="P:fungal-type cell wall (1-&gt;3)-alpha-glucan biosynthetic process"/>
    <property type="evidence" value="ECO:0007669"/>
    <property type="project" value="TreeGrafter"/>
</dbReference>
<dbReference type="FunFam" id="3.40.50.2000:FF:000058">
    <property type="entry name" value="Alpha-1,3-glucan synthase Ags1"/>
    <property type="match status" value="1"/>
</dbReference>
<keyword evidence="7" id="KW-0808">Transferase</keyword>
<dbReference type="GO" id="GO:0000023">
    <property type="term" value="P:maltose metabolic process"/>
    <property type="evidence" value="ECO:0007669"/>
    <property type="project" value="UniProtKB-KW"/>
</dbReference>
<evidence type="ECO:0000313" key="24">
    <source>
        <dbReference type="Proteomes" id="UP001056012"/>
    </source>
</evidence>
<dbReference type="InterPro" id="IPR045857">
    <property type="entry name" value="O16G_dom_2"/>
</dbReference>
<dbReference type="EC" id="2.4.1.183" evidence="5"/>
<feature type="region of interest" description="Disordered" evidence="20">
    <location>
        <begin position="2376"/>
        <end position="2433"/>
    </location>
</feature>
<evidence type="ECO:0000256" key="20">
    <source>
        <dbReference type="SAM" id="MobiDB-lite"/>
    </source>
</evidence>
<dbReference type="InterPro" id="IPR058658">
    <property type="entry name" value="Mok11-13/Ags1-like_Ig_2"/>
</dbReference>
<dbReference type="InterPro" id="IPR006047">
    <property type="entry name" value="GH13_cat_dom"/>
</dbReference>
<gene>
    <name evidence="23" type="ORF">yc1106_02137</name>
</gene>
<dbReference type="InterPro" id="IPR058657">
    <property type="entry name" value="Mok11-13/Ags1-like_Ig"/>
</dbReference>
<evidence type="ECO:0000256" key="17">
    <source>
        <dbReference type="ARBA" id="ARBA00048960"/>
    </source>
</evidence>
<dbReference type="Pfam" id="PF00534">
    <property type="entry name" value="Glycos_transf_1"/>
    <property type="match status" value="1"/>
</dbReference>
<reference evidence="23" key="1">
    <citation type="submission" date="2021-12" db="EMBL/GenBank/DDBJ databases">
        <title>Curvularia clavata genome.</title>
        <authorList>
            <person name="Cao Y."/>
        </authorList>
    </citation>
    <scope>NUCLEOTIDE SEQUENCE</scope>
    <source>
        <strain evidence="23">Yc1106</strain>
    </source>
</reference>
<dbReference type="InterPro" id="IPR013534">
    <property type="entry name" value="Starch_synth_cat_dom"/>
</dbReference>
<dbReference type="InterPro" id="IPR058656">
    <property type="entry name" value="Mok11-13/Ags1-like_GH"/>
</dbReference>
<accession>A0A9Q8Z5U5</accession>
<dbReference type="GO" id="GO:0009277">
    <property type="term" value="C:fungal-type cell wall"/>
    <property type="evidence" value="ECO:0007669"/>
    <property type="project" value="TreeGrafter"/>
</dbReference>
<dbReference type="FunFam" id="3.20.20.80:FF:000073">
    <property type="entry name" value="Alpha-1,3-glucan synthase Ags2"/>
    <property type="match status" value="1"/>
</dbReference>
<dbReference type="Pfam" id="PF00150">
    <property type="entry name" value="Cellulase"/>
    <property type="match status" value="1"/>
</dbReference>
<name>A0A9Q8Z5U5_CURCL</name>
<keyword evidence="14" id="KW-0961">Cell wall biogenesis/degradation</keyword>
<comment type="catalytic activity">
    <reaction evidence="17">
        <text>[(1-&gt;3)-alpha-D-glucosyl](n) + UDP-alpha-D-glucose = [(1-&gt;3)-alpha-D-glucosyl](n+1) + UDP + H(+)</text>
        <dbReference type="Rhea" id="RHEA:19749"/>
        <dbReference type="Rhea" id="RHEA-COMP:11150"/>
        <dbReference type="Rhea" id="RHEA-COMP:11151"/>
        <dbReference type="ChEBI" id="CHEBI:15378"/>
        <dbReference type="ChEBI" id="CHEBI:28100"/>
        <dbReference type="ChEBI" id="CHEBI:58223"/>
        <dbReference type="ChEBI" id="CHEBI:58885"/>
        <dbReference type="EC" id="2.4.1.183"/>
    </reaction>
</comment>
<evidence type="ECO:0000256" key="19">
    <source>
        <dbReference type="ARBA" id="ARBA00074271"/>
    </source>
</evidence>
<dbReference type="Gene3D" id="3.40.50.2000">
    <property type="entry name" value="Glycogen Phosphorylase B"/>
    <property type="match status" value="2"/>
</dbReference>
<feature type="transmembrane region" description="Helical" evidence="21">
    <location>
        <begin position="2670"/>
        <end position="2685"/>
    </location>
</feature>
<evidence type="ECO:0000256" key="7">
    <source>
        <dbReference type="ARBA" id="ARBA00022679"/>
    </source>
</evidence>
<evidence type="ECO:0000256" key="6">
    <source>
        <dbReference type="ARBA" id="ARBA00022676"/>
    </source>
</evidence>
<dbReference type="SMART" id="SM00642">
    <property type="entry name" value="Aamy"/>
    <property type="match status" value="1"/>
</dbReference>
<dbReference type="InterPro" id="IPR001296">
    <property type="entry name" value="Glyco_trans_1"/>
</dbReference>
<dbReference type="PROSITE" id="PS00659">
    <property type="entry name" value="GLYCOSYL_HYDROL_F5"/>
    <property type="match status" value="1"/>
</dbReference>
<feature type="transmembrane region" description="Helical" evidence="21">
    <location>
        <begin position="1521"/>
        <end position="1545"/>
    </location>
</feature>
<feature type="region of interest" description="Disordered" evidence="20">
    <location>
        <begin position="2258"/>
        <end position="2307"/>
    </location>
</feature>
<organism evidence="23 24">
    <name type="scientific">Curvularia clavata</name>
    <dbReference type="NCBI Taxonomy" id="95742"/>
    <lineage>
        <taxon>Eukaryota</taxon>
        <taxon>Fungi</taxon>
        <taxon>Dikarya</taxon>
        <taxon>Ascomycota</taxon>
        <taxon>Pezizomycotina</taxon>
        <taxon>Dothideomycetes</taxon>
        <taxon>Pleosporomycetidae</taxon>
        <taxon>Pleosporales</taxon>
        <taxon>Pleosporineae</taxon>
        <taxon>Pleosporaceae</taxon>
        <taxon>Curvularia</taxon>
    </lineage>
</organism>
<feature type="region of interest" description="Disordered" evidence="20">
    <location>
        <begin position="2108"/>
        <end position="2127"/>
    </location>
</feature>
<evidence type="ECO:0000313" key="23">
    <source>
        <dbReference type="EMBL" id="USP74863.1"/>
    </source>
</evidence>
<dbReference type="PANTHER" id="PTHR47182:SF2">
    <property type="entry name" value="CELL WALL ALPHA-1,3-GLUCAN SYNTHASE AGS1"/>
    <property type="match status" value="1"/>
</dbReference>
<dbReference type="Gene3D" id="3.20.20.80">
    <property type="entry name" value="Glycosidases"/>
    <property type="match status" value="3"/>
</dbReference>
<dbReference type="GO" id="GO:0047657">
    <property type="term" value="F:alpha-1,3-glucan synthase activity"/>
    <property type="evidence" value="ECO:0007669"/>
    <property type="project" value="UniProtKB-EC"/>
</dbReference>
<evidence type="ECO:0000256" key="21">
    <source>
        <dbReference type="SAM" id="Phobius"/>
    </source>
</evidence>
<feature type="transmembrane region" description="Helical" evidence="21">
    <location>
        <begin position="2705"/>
        <end position="2727"/>
    </location>
</feature>
<keyword evidence="12" id="KW-0873">Pyrrolidone carboxylic acid</keyword>
<dbReference type="FunFam" id="3.20.20.80:FF:000124">
    <property type="entry name" value="Exported cellulase"/>
    <property type="match status" value="1"/>
</dbReference>
<dbReference type="Pfam" id="PF26127">
    <property type="entry name" value="12TM_Mok13"/>
    <property type="match status" value="1"/>
</dbReference>
<dbReference type="Pfam" id="PF00128">
    <property type="entry name" value="Alpha-amylase"/>
    <property type="match status" value="1"/>
</dbReference>
<evidence type="ECO:0000259" key="22">
    <source>
        <dbReference type="SMART" id="SM00642"/>
    </source>
</evidence>
<keyword evidence="10" id="KW-0136">Cellulose degradation</keyword>
<evidence type="ECO:0000256" key="14">
    <source>
        <dbReference type="ARBA" id="ARBA00023316"/>
    </source>
</evidence>
<keyword evidence="13" id="KW-0326">Glycosidase</keyword>
<dbReference type="GO" id="GO:0030245">
    <property type="term" value="P:cellulose catabolic process"/>
    <property type="evidence" value="ECO:0007669"/>
    <property type="project" value="UniProtKB-KW"/>
</dbReference>
<dbReference type="PANTHER" id="PTHR47182">
    <property type="entry name" value="CELL WALL ALPHA-1,3-GLUCAN SYNTHASE AGS1-RELATED"/>
    <property type="match status" value="1"/>
</dbReference>
<dbReference type="Pfam" id="PF26111">
    <property type="entry name" value="Ig_Mok13"/>
    <property type="match status" value="1"/>
</dbReference>
<dbReference type="Pfam" id="PF26114">
    <property type="entry name" value="Ig_2_Mok13"/>
    <property type="match status" value="1"/>
</dbReference>
<dbReference type="Gene3D" id="3.90.400.10">
    <property type="entry name" value="Oligo-1,6-glucosidase, Domain 2"/>
    <property type="match status" value="1"/>
</dbReference>
<dbReference type="InterPro" id="IPR058655">
    <property type="entry name" value="Mok11-14/Ags1-like"/>
</dbReference>
<dbReference type="EC" id="3.2.1.4" evidence="4"/>
<keyword evidence="9" id="KW-0378">Hydrolase</keyword>
<feature type="transmembrane region" description="Helical" evidence="21">
    <location>
        <begin position="2586"/>
        <end position="2607"/>
    </location>
</feature>
<keyword evidence="24" id="KW-1185">Reference proteome</keyword>
<comment type="function">
    <text evidence="18">Endoglucanase (EG) that cleaves the internal beta-1,4-glucosidic bonds in cellulose. The degradation of cellulose involves an interplay between different cellulolytic enzymes. Hydrolysis starts with EGs, which cut internal glycosidic linkages to reduce the polymerization degree of the substrate and creates new chain ends for exocellobiohydrolases (CBHs). The CBH release the disaccharide cellobiose from the non-reducing end of the cellulose polymer chain. Finally, beta-1,4-glucosidases hydrolyze the cellobiose and other short cello-oligosaccharides into glucose units.</text>
</comment>
<feature type="transmembrane region" description="Helical" evidence="21">
    <location>
        <begin position="2627"/>
        <end position="2650"/>
    </location>
</feature>
<dbReference type="CDD" id="cd03791">
    <property type="entry name" value="GT5_Glycogen_synthase_DULL1-like"/>
    <property type="match status" value="1"/>
</dbReference>
<keyword evidence="21" id="KW-0812">Transmembrane</keyword>
<dbReference type="InterPro" id="IPR058654">
    <property type="entry name" value="Mok11-14/Ags1-like_TM"/>
</dbReference>
<keyword evidence="16" id="KW-0462">Maltose metabolism</keyword>
<dbReference type="FunFam" id="3.40.50.2000:FF:000052">
    <property type="entry name" value="Alpha-1,3-glucan synthase Ags2"/>
    <property type="match status" value="1"/>
</dbReference>
<dbReference type="InterPro" id="IPR001547">
    <property type="entry name" value="Glyco_hydro_5"/>
</dbReference>
<evidence type="ECO:0000256" key="8">
    <source>
        <dbReference type="ARBA" id="ARBA00022729"/>
    </source>
</evidence>
<feature type="domain" description="Glycosyl hydrolase family 13 catalytic" evidence="22">
    <location>
        <begin position="515"/>
        <end position="974"/>
    </location>
</feature>
<feature type="transmembrane region" description="Helical" evidence="21">
    <location>
        <begin position="2739"/>
        <end position="2760"/>
    </location>
</feature>
<protein>
    <recommendedName>
        <fullName evidence="19">Endoglucanase EG-II</fullName>
        <ecNumber evidence="5">2.4.1.183</ecNumber>
        <ecNumber evidence="4">3.2.1.4</ecNumber>
    </recommendedName>
</protein>
<evidence type="ECO:0000256" key="3">
    <source>
        <dbReference type="ARBA" id="ARBA00006122"/>
    </source>
</evidence>
<keyword evidence="15" id="KW-0624">Polysaccharide degradation</keyword>
<feature type="transmembrane region" description="Helical" evidence="21">
    <location>
        <begin position="2855"/>
        <end position="2874"/>
    </location>
</feature>
<comment type="similarity">
    <text evidence="3">Belongs to the glycosyltransferase group 1 family.</text>
</comment>
<proteinExistence type="inferred from homology"/>
<evidence type="ECO:0000256" key="13">
    <source>
        <dbReference type="ARBA" id="ARBA00023295"/>
    </source>
</evidence>
<dbReference type="SUPFAM" id="SSF51445">
    <property type="entry name" value="(Trans)glycosidases"/>
    <property type="match status" value="2"/>
</dbReference>